<dbReference type="PANTHER" id="PTHR31836">
    <property type="match status" value="1"/>
</dbReference>
<dbReference type="EMBL" id="SPNW01000026">
    <property type="protein sequence ID" value="TIA89531.1"/>
    <property type="molecule type" value="Genomic_DNA"/>
</dbReference>
<name>A0A4T0FMD0_9BASI</name>
<evidence type="ECO:0000256" key="1">
    <source>
        <dbReference type="ARBA" id="ARBA00022729"/>
    </source>
</evidence>
<protein>
    <recommendedName>
        <fullName evidence="3">RlpA-like protein double-psi beta-barrel domain-containing protein</fullName>
    </recommendedName>
</protein>
<dbReference type="PANTHER" id="PTHR31836:SF28">
    <property type="entry name" value="SRCR DOMAIN-CONTAINING PROTEIN-RELATED"/>
    <property type="match status" value="1"/>
</dbReference>
<feature type="chain" id="PRO_5020201879" description="RlpA-like protein double-psi beta-barrel domain-containing protein" evidence="2">
    <location>
        <begin position="25"/>
        <end position="125"/>
    </location>
</feature>
<dbReference type="InterPro" id="IPR051477">
    <property type="entry name" value="Expansin_CellWall"/>
</dbReference>
<accession>A0A4T0FMD0</accession>
<evidence type="ECO:0000313" key="4">
    <source>
        <dbReference type="EMBL" id="TIA89531.1"/>
    </source>
</evidence>
<dbReference type="AlphaFoldDB" id="A0A4T0FMD0"/>
<dbReference type="InterPro" id="IPR009009">
    <property type="entry name" value="RlpA-like_DPBB"/>
</dbReference>
<proteinExistence type="predicted"/>
<feature type="domain" description="RlpA-like protein double-psi beta-barrel" evidence="3">
    <location>
        <begin position="32"/>
        <end position="121"/>
    </location>
</feature>
<dbReference type="OrthoDB" id="623670at2759"/>
<dbReference type="SUPFAM" id="SSF50685">
    <property type="entry name" value="Barwin-like endoglucanases"/>
    <property type="match status" value="1"/>
</dbReference>
<reference evidence="4 5" key="1">
    <citation type="submission" date="2019-03" db="EMBL/GenBank/DDBJ databases">
        <title>Sequencing 23 genomes of Wallemia ichthyophaga.</title>
        <authorList>
            <person name="Gostincar C."/>
        </authorList>
    </citation>
    <scope>NUCLEOTIDE SEQUENCE [LARGE SCALE GENOMIC DNA]</scope>
    <source>
        <strain evidence="4 5">EXF-5753</strain>
    </source>
</reference>
<evidence type="ECO:0000313" key="5">
    <source>
        <dbReference type="Proteomes" id="UP000310189"/>
    </source>
</evidence>
<dbReference type="CDD" id="cd22191">
    <property type="entry name" value="DPBB_RlpA_EXP_N-like"/>
    <property type="match status" value="1"/>
</dbReference>
<dbReference type="Gene3D" id="2.40.40.10">
    <property type="entry name" value="RlpA-like domain"/>
    <property type="match status" value="1"/>
</dbReference>
<dbReference type="Proteomes" id="UP000310189">
    <property type="component" value="Unassembled WGS sequence"/>
</dbReference>
<evidence type="ECO:0000259" key="3">
    <source>
        <dbReference type="Pfam" id="PF03330"/>
    </source>
</evidence>
<feature type="signal peptide" evidence="2">
    <location>
        <begin position="1"/>
        <end position="24"/>
    </location>
</feature>
<gene>
    <name evidence="4" type="ORF">E3P99_02005</name>
</gene>
<keyword evidence="1 2" id="KW-0732">Signal</keyword>
<evidence type="ECO:0000256" key="2">
    <source>
        <dbReference type="SAM" id="SignalP"/>
    </source>
</evidence>
<dbReference type="InterPro" id="IPR036908">
    <property type="entry name" value="RlpA-like_sf"/>
</dbReference>
<organism evidence="4 5">
    <name type="scientific">Wallemia hederae</name>
    <dbReference type="NCBI Taxonomy" id="1540922"/>
    <lineage>
        <taxon>Eukaryota</taxon>
        <taxon>Fungi</taxon>
        <taxon>Dikarya</taxon>
        <taxon>Basidiomycota</taxon>
        <taxon>Wallemiomycotina</taxon>
        <taxon>Wallemiomycetes</taxon>
        <taxon>Wallemiales</taxon>
        <taxon>Wallemiaceae</taxon>
        <taxon>Wallemia</taxon>
    </lineage>
</organism>
<dbReference type="Pfam" id="PF03330">
    <property type="entry name" value="DPBB_1"/>
    <property type="match status" value="1"/>
</dbReference>
<comment type="caution">
    <text evidence="4">The sequence shown here is derived from an EMBL/GenBank/DDBJ whole genome shotgun (WGS) entry which is preliminary data.</text>
</comment>
<sequence length="125" mass="12757">MLTLHAVYFTQIATIVAIAAGAAASPVARQNSGQATFYQASGGTGSCGQQLSDSQMGVAVSSNMGCTTMCGKNVQITSNGQTVSAPVVDCCPSCESNHIDLLPKVFESLGISQSQGVAEVSFSFQ</sequence>
<keyword evidence="5" id="KW-1185">Reference proteome</keyword>